<evidence type="ECO:0000313" key="2">
    <source>
        <dbReference type="EMBL" id="KAK5992542.1"/>
    </source>
</evidence>
<keyword evidence="3" id="KW-1185">Reference proteome</keyword>
<name>A0ABR0SK58_9HYPO</name>
<gene>
    <name evidence="2" type="ORF">PT974_05955</name>
</gene>
<evidence type="ECO:0000256" key="1">
    <source>
        <dbReference type="SAM" id="Phobius"/>
    </source>
</evidence>
<reference evidence="2 3" key="1">
    <citation type="submission" date="2024-01" db="EMBL/GenBank/DDBJ databases">
        <title>Complete genome of Cladobotryum mycophilum ATHUM6906.</title>
        <authorList>
            <person name="Christinaki A.C."/>
            <person name="Myridakis A.I."/>
            <person name="Kouvelis V.N."/>
        </authorList>
    </citation>
    <scope>NUCLEOTIDE SEQUENCE [LARGE SCALE GENOMIC DNA]</scope>
    <source>
        <strain evidence="2 3">ATHUM6906</strain>
    </source>
</reference>
<feature type="transmembrane region" description="Helical" evidence="1">
    <location>
        <begin position="347"/>
        <end position="365"/>
    </location>
</feature>
<keyword evidence="1" id="KW-1133">Transmembrane helix</keyword>
<dbReference type="EMBL" id="JAVFKD010000012">
    <property type="protein sequence ID" value="KAK5992542.1"/>
    <property type="molecule type" value="Genomic_DNA"/>
</dbReference>
<sequence length="400" mass="46159">MSKRMTPTTRKQWLAEKQRNIKRDAPAQRELDFSAIQTTITDEVFERLFLNLFLEICELVQDGFGDPVVTGRGSLWVQKYSAAFYNLVRTVARPGSDESQWDTLLSDGSQRCALLQGVVLKALEKNVFAKLLFGATPEHNKLLSTEDETLINVEGFKRTHLRAETNKVYLQSSRNRIPPHFWDEVDRVSAQIMRMLLPLYATFGNYTEPGTRDQLSTYQSLHDIVAHAAWLSVAFSLSPKIVRFDWVKPGELYRFEHVSVGTEVDEEGHRNNRGEPRRQRIMICAAPKVIIHSRSTRGGKTRYTIMKPRVVCYFGRRKDEDDKMTLISLDQHIRAARSSSRGFFKSFFWCMVTALLILAILYWAWEVRMGSARGFLARRLGKWSVMRSRASGFNMMRKFA</sequence>
<accession>A0ABR0SK58</accession>
<comment type="caution">
    <text evidence="2">The sequence shown here is derived from an EMBL/GenBank/DDBJ whole genome shotgun (WGS) entry which is preliminary data.</text>
</comment>
<keyword evidence="1" id="KW-0812">Transmembrane</keyword>
<proteinExistence type="predicted"/>
<keyword evidence="1" id="KW-0472">Membrane</keyword>
<organism evidence="2 3">
    <name type="scientific">Cladobotryum mycophilum</name>
    <dbReference type="NCBI Taxonomy" id="491253"/>
    <lineage>
        <taxon>Eukaryota</taxon>
        <taxon>Fungi</taxon>
        <taxon>Dikarya</taxon>
        <taxon>Ascomycota</taxon>
        <taxon>Pezizomycotina</taxon>
        <taxon>Sordariomycetes</taxon>
        <taxon>Hypocreomycetidae</taxon>
        <taxon>Hypocreales</taxon>
        <taxon>Hypocreaceae</taxon>
        <taxon>Cladobotryum</taxon>
    </lineage>
</organism>
<protein>
    <submittedName>
        <fullName evidence="2">Uncharacterized protein</fullName>
    </submittedName>
</protein>
<evidence type="ECO:0000313" key="3">
    <source>
        <dbReference type="Proteomes" id="UP001338125"/>
    </source>
</evidence>
<dbReference type="Proteomes" id="UP001338125">
    <property type="component" value="Unassembled WGS sequence"/>
</dbReference>